<dbReference type="PANTHER" id="PTHR43441">
    <property type="entry name" value="RIBOSOMAL-PROTEIN-SERINE ACETYLTRANSFERASE"/>
    <property type="match status" value="1"/>
</dbReference>
<protein>
    <submittedName>
        <fullName evidence="2">GNAT family N-acetyltransferase</fullName>
    </submittedName>
</protein>
<gene>
    <name evidence="2" type="ORF">AACH00_10420</name>
</gene>
<accession>A0ABU9C4K4</accession>
<sequence length="188" mass="20591">MPDFSTVQLHTPRLHLRPLVEADVPALFALYSHADVTRYWSHGPWTDDAPAHAMVARDRSSLASGESLRLGLALHTAPEALIGTCSLFNLMPQCRRGEIGYALHPAHGGQGLMHEAATALLNWAIPALNLHRLEADIDPRNTASARSLERLGFEREGVLRERWIVGDEVSDSALYGLLVRAWAHAPAG</sequence>
<reference evidence="2 3" key="1">
    <citation type="submission" date="2024-04" db="EMBL/GenBank/DDBJ databases">
        <title>Novel species of the genus Ideonella isolated from streams.</title>
        <authorList>
            <person name="Lu H."/>
        </authorList>
    </citation>
    <scope>NUCLEOTIDE SEQUENCE [LARGE SCALE GENOMIC DNA]</scope>
    <source>
        <strain evidence="2 3">LYT19W</strain>
    </source>
</reference>
<evidence type="ECO:0000259" key="1">
    <source>
        <dbReference type="PROSITE" id="PS51186"/>
    </source>
</evidence>
<organism evidence="2 3">
    <name type="scientific">Ideonella margarita</name>
    <dbReference type="NCBI Taxonomy" id="2984191"/>
    <lineage>
        <taxon>Bacteria</taxon>
        <taxon>Pseudomonadati</taxon>
        <taxon>Pseudomonadota</taxon>
        <taxon>Betaproteobacteria</taxon>
        <taxon>Burkholderiales</taxon>
        <taxon>Sphaerotilaceae</taxon>
        <taxon>Ideonella</taxon>
    </lineage>
</organism>
<dbReference type="Pfam" id="PF13302">
    <property type="entry name" value="Acetyltransf_3"/>
    <property type="match status" value="1"/>
</dbReference>
<keyword evidence="3" id="KW-1185">Reference proteome</keyword>
<evidence type="ECO:0000313" key="3">
    <source>
        <dbReference type="Proteomes" id="UP001379945"/>
    </source>
</evidence>
<dbReference type="PROSITE" id="PS51186">
    <property type="entry name" value="GNAT"/>
    <property type="match status" value="1"/>
</dbReference>
<dbReference type="InterPro" id="IPR016181">
    <property type="entry name" value="Acyl_CoA_acyltransferase"/>
</dbReference>
<dbReference type="InterPro" id="IPR051908">
    <property type="entry name" value="Ribosomal_N-acetyltransferase"/>
</dbReference>
<dbReference type="Proteomes" id="UP001379945">
    <property type="component" value="Unassembled WGS sequence"/>
</dbReference>
<dbReference type="EMBL" id="JBBUTI010000006">
    <property type="protein sequence ID" value="MEK8046763.1"/>
    <property type="molecule type" value="Genomic_DNA"/>
</dbReference>
<dbReference type="PANTHER" id="PTHR43441:SF11">
    <property type="entry name" value="RIBOSOMAL-PROTEIN-SERINE ACETYLTRANSFERASE"/>
    <property type="match status" value="1"/>
</dbReference>
<proteinExistence type="predicted"/>
<dbReference type="InterPro" id="IPR000182">
    <property type="entry name" value="GNAT_dom"/>
</dbReference>
<evidence type="ECO:0000313" key="2">
    <source>
        <dbReference type="EMBL" id="MEK8046763.1"/>
    </source>
</evidence>
<dbReference type="SUPFAM" id="SSF55729">
    <property type="entry name" value="Acyl-CoA N-acyltransferases (Nat)"/>
    <property type="match status" value="1"/>
</dbReference>
<comment type="caution">
    <text evidence="2">The sequence shown here is derived from an EMBL/GenBank/DDBJ whole genome shotgun (WGS) entry which is preliminary data.</text>
</comment>
<feature type="domain" description="N-acetyltransferase" evidence="1">
    <location>
        <begin position="14"/>
        <end position="180"/>
    </location>
</feature>
<dbReference type="RefSeq" id="WP_341399060.1">
    <property type="nucleotide sequence ID" value="NZ_JBBUTI010000006.1"/>
</dbReference>
<dbReference type="Gene3D" id="3.40.630.30">
    <property type="match status" value="1"/>
</dbReference>
<name>A0ABU9C4K4_9BURK</name>